<evidence type="ECO:0000313" key="1">
    <source>
        <dbReference type="EMBL" id="PKC03361.1"/>
    </source>
</evidence>
<gene>
    <name evidence="2" type="ORF">RhiirA1_394237</name>
    <name evidence="1" type="ORF">RhiirA5_380226</name>
</gene>
<organism evidence="2 3">
    <name type="scientific">Rhizophagus irregularis</name>
    <dbReference type="NCBI Taxonomy" id="588596"/>
    <lineage>
        <taxon>Eukaryota</taxon>
        <taxon>Fungi</taxon>
        <taxon>Fungi incertae sedis</taxon>
        <taxon>Mucoromycota</taxon>
        <taxon>Glomeromycotina</taxon>
        <taxon>Glomeromycetes</taxon>
        <taxon>Glomerales</taxon>
        <taxon>Glomeraceae</taxon>
        <taxon>Rhizophagus</taxon>
    </lineage>
</organism>
<dbReference type="EMBL" id="LLXJ01001198">
    <property type="protein sequence ID" value="PKC03361.1"/>
    <property type="molecule type" value="Genomic_DNA"/>
</dbReference>
<reference evidence="2 3" key="4">
    <citation type="submission" date="2017-10" db="EMBL/GenBank/DDBJ databases">
        <title>Genome analyses suggest a sexual origin of heterokaryosis in a supposedly ancient asexual fungus.</title>
        <authorList>
            <person name="Corradi N."/>
            <person name="Sedzielewska K."/>
            <person name="Noel J."/>
            <person name="Charron P."/>
            <person name="Farinelli L."/>
            <person name="Marton T."/>
            <person name="Kruger M."/>
            <person name="Pelin A."/>
            <person name="Brachmann A."/>
            <person name="Corradi N."/>
        </authorList>
    </citation>
    <scope>NUCLEOTIDE SEQUENCE [LARGE SCALE GENOMIC DNA]</scope>
    <source>
        <strain evidence="2 3">A1</strain>
    </source>
</reference>
<dbReference type="VEuPathDB" id="FungiDB:RhiirFUN_005089"/>
<name>A0A2N0RTZ0_9GLOM</name>
<sequence>MFFKRKFLKYSGSGNKGGAVDEGPDSYKILKTIQNRKPKKENPKELSKFKMQKNKRKKTVQCQQLPCHYNCRLTFRMAMSYIFDVTDYMELEKKMPAPTPALSSSNKTGSKEKIDEFTNLNEDFSKRLPLQPLLSTISKKDKLSLDDLDEELDNNKKK</sequence>
<dbReference type="Proteomes" id="UP000232722">
    <property type="component" value="Unassembled WGS sequence"/>
</dbReference>
<comment type="caution">
    <text evidence="2">The sequence shown here is derived from an EMBL/GenBank/DDBJ whole genome shotgun (WGS) entry which is preliminary data.</text>
</comment>
<evidence type="ECO:0000313" key="3">
    <source>
        <dbReference type="Proteomes" id="UP000232688"/>
    </source>
</evidence>
<reference evidence="2 3" key="3">
    <citation type="submission" date="2017-10" db="EMBL/GenBank/DDBJ databases">
        <title>Extensive intraspecific genome diversity in a model arbuscular mycorrhizal fungus.</title>
        <authorList>
            <person name="Chen E.C.H."/>
            <person name="Morin E."/>
            <person name="Baudet D."/>
            <person name="Noel J."/>
            <person name="Ndikumana S."/>
            <person name="Charron P."/>
            <person name="St-Onge C."/>
            <person name="Giorgi J."/>
            <person name="Grigoriev I.V."/>
            <person name="Roux C."/>
            <person name="Martin F.M."/>
            <person name="Corradi N."/>
        </authorList>
    </citation>
    <scope>NUCLEOTIDE SEQUENCE [LARGE SCALE GENOMIC DNA]</scope>
    <source>
        <strain evidence="2 3">A1</strain>
    </source>
</reference>
<reference evidence="1 4" key="2">
    <citation type="submission" date="2017-09" db="EMBL/GenBank/DDBJ databases">
        <title>Extensive intraspecific genome diversity in a model arbuscular mycorrhizal fungus.</title>
        <authorList>
            <person name="Chen E.C."/>
            <person name="Morin E."/>
            <person name="Beaudet D."/>
            <person name="Noel J."/>
            <person name="Ndikumana S."/>
            <person name="Charron P."/>
            <person name="St-Onge C."/>
            <person name="Giorgi J."/>
            <person name="Grigoriev I.V."/>
            <person name="Roux C."/>
            <person name="Martin F.M."/>
            <person name="Corradi N."/>
        </authorList>
    </citation>
    <scope>NUCLEOTIDE SEQUENCE [LARGE SCALE GENOMIC DNA]</scope>
    <source>
        <strain evidence="1 4">A5</strain>
    </source>
</reference>
<evidence type="ECO:0000313" key="4">
    <source>
        <dbReference type="Proteomes" id="UP000232722"/>
    </source>
</evidence>
<protein>
    <submittedName>
        <fullName evidence="2">Uncharacterized protein</fullName>
    </submittedName>
</protein>
<reference evidence="1 4" key="1">
    <citation type="submission" date="2016-04" db="EMBL/GenBank/DDBJ databases">
        <title>Genome analyses suggest a sexual origin of heterokaryosis in a supposedly ancient asexual fungus.</title>
        <authorList>
            <person name="Ropars J."/>
            <person name="Sedzielewska K."/>
            <person name="Noel J."/>
            <person name="Charron P."/>
            <person name="Farinelli L."/>
            <person name="Marton T."/>
            <person name="Kruger M."/>
            <person name="Pelin A."/>
            <person name="Brachmann A."/>
            <person name="Corradi N."/>
        </authorList>
    </citation>
    <scope>NUCLEOTIDE SEQUENCE [LARGE SCALE GENOMIC DNA]</scope>
    <source>
        <strain evidence="1 4">A5</strain>
    </source>
</reference>
<evidence type="ECO:0000313" key="2">
    <source>
        <dbReference type="EMBL" id="PKC66777.1"/>
    </source>
</evidence>
<dbReference type="EMBL" id="LLXH01000439">
    <property type="protein sequence ID" value="PKC66777.1"/>
    <property type="molecule type" value="Genomic_DNA"/>
</dbReference>
<dbReference type="AlphaFoldDB" id="A0A2N0RTZ0"/>
<proteinExistence type="predicted"/>
<dbReference type="VEuPathDB" id="FungiDB:RhiirA1_394237"/>
<dbReference type="Proteomes" id="UP000232688">
    <property type="component" value="Unassembled WGS sequence"/>
</dbReference>
<accession>A0A2N0RTZ0</accession>